<comment type="catalytic activity">
    <reaction evidence="1 10">
        <text>2 D-sedoheptulose 7-phosphate = D-glycero-alpha-D-manno-heptose 7-phosphate + D-glycero-beta-D-manno-heptose 7-phosphate</text>
        <dbReference type="Rhea" id="RHEA:27489"/>
        <dbReference type="ChEBI" id="CHEBI:57483"/>
        <dbReference type="ChEBI" id="CHEBI:60203"/>
        <dbReference type="ChEBI" id="CHEBI:60204"/>
        <dbReference type="EC" id="5.3.1.28"/>
    </reaction>
</comment>
<evidence type="ECO:0000256" key="8">
    <source>
        <dbReference type="ARBA" id="ARBA00023235"/>
    </source>
</evidence>
<dbReference type="GO" id="GO:0005737">
    <property type="term" value="C:cytoplasm"/>
    <property type="evidence" value="ECO:0007669"/>
    <property type="project" value="UniProtKB-SubCell"/>
</dbReference>
<evidence type="ECO:0000256" key="1">
    <source>
        <dbReference type="ARBA" id="ARBA00000348"/>
    </source>
</evidence>
<dbReference type="HAMAP" id="MF_00067">
    <property type="entry name" value="GmhA"/>
    <property type="match status" value="1"/>
</dbReference>
<dbReference type="PROSITE" id="PS51464">
    <property type="entry name" value="SIS"/>
    <property type="match status" value="1"/>
</dbReference>
<feature type="binding site" evidence="10">
    <location>
        <begin position="53"/>
        <end position="55"/>
    </location>
    <ligand>
        <name>substrate</name>
    </ligand>
</feature>
<evidence type="ECO:0000256" key="7">
    <source>
        <dbReference type="ARBA" id="ARBA00022833"/>
    </source>
</evidence>
<feature type="binding site" evidence="10">
    <location>
        <position position="66"/>
    </location>
    <ligand>
        <name>substrate</name>
    </ligand>
</feature>
<comment type="cofactor">
    <cofactor evidence="10">
        <name>Zn(2+)</name>
        <dbReference type="ChEBI" id="CHEBI:29105"/>
    </cofactor>
    <text evidence="10">Binds 1 zinc ion per subunit.</text>
</comment>
<evidence type="ECO:0000256" key="4">
    <source>
        <dbReference type="ARBA" id="ARBA00009894"/>
    </source>
</evidence>
<dbReference type="Pfam" id="PF13580">
    <property type="entry name" value="SIS_2"/>
    <property type="match status" value="1"/>
</dbReference>
<dbReference type="GO" id="GO:0008270">
    <property type="term" value="F:zinc ion binding"/>
    <property type="evidence" value="ECO:0007669"/>
    <property type="project" value="UniProtKB-UniRule"/>
</dbReference>
<feature type="binding site" evidence="10">
    <location>
        <position position="62"/>
    </location>
    <ligand>
        <name>Zn(2+)</name>
        <dbReference type="ChEBI" id="CHEBI:29105"/>
    </ligand>
</feature>
<feature type="binding site" evidence="10">
    <location>
        <begin position="121"/>
        <end position="123"/>
    </location>
    <ligand>
        <name>substrate</name>
    </ligand>
</feature>
<evidence type="ECO:0000256" key="5">
    <source>
        <dbReference type="ARBA" id="ARBA00022490"/>
    </source>
</evidence>
<dbReference type="PANTHER" id="PTHR30390:SF6">
    <property type="entry name" value="DNAA INITIATOR-ASSOCIATING PROTEIN DIAA"/>
    <property type="match status" value="1"/>
</dbReference>
<reference evidence="11 12" key="1">
    <citation type="submission" date="2019-12" db="EMBL/GenBank/DDBJ databases">
        <title>Engineering Photorhabdus to improve their lethality against agricultural pests.</title>
        <authorList>
            <person name="Machado R.A.R."/>
        </authorList>
    </citation>
    <scope>NUCLEOTIDE SEQUENCE [LARGE SCALE GENOMIC DNA]</scope>
    <source>
        <strain evidence="11 12">EN01</strain>
    </source>
</reference>
<keyword evidence="7 10" id="KW-0862">Zinc</keyword>
<accession>A0A6L9JLN3</accession>
<comment type="subcellular location">
    <subcellularLocation>
        <location evidence="3 10">Cytoplasm</location>
    </subcellularLocation>
</comment>
<dbReference type="RefSeq" id="WP_011148886.1">
    <property type="nucleotide sequence ID" value="NZ_CAWPGE010000006.1"/>
</dbReference>
<evidence type="ECO:0000313" key="11">
    <source>
        <dbReference type="EMBL" id="NDL38560.1"/>
    </source>
</evidence>
<dbReference type="InterPro" id="IPR035461">
    <property type="entry name" value="GmhA/DiaA"/>
</dbReference>
<protein>
    <recommendedName>
        <fullName evidence="10">Phosphoheptose isomerase</fullName>
        <ecNumber evidence="10">5.3.1.28</ecNumber>
    </recommendedName>
    <alternativeName>
        <fullName evidence="10">Sedoheptulose 7-phosphate isomerase</fullName>
    </alternativeName>
</protein>
<keyword evidence="5 10" id="KW-0963">Cytoplasm</keyword>
<dbReference type="KEGG" id="plum:A4R40_23990"/>
<dbReference type="InterPro" id="IPR050099">
    <property type="entry name" value="SIS_GmhA/DiaA_subfam"/>
</dbReference>
<dbReference type="UniPathway" id="UPA00041">
    <property type="reaction ID" value="UER00436"/>
</dbReference>
<keyword evidence="9 10" id="KW-0119">Carbohydrate metabolism</keyword>
<sequence>MDNLDYINTYLLNSIKVKQKLADDIVTLKAISDVANLIVDAYTKNNKVLLAGNGGSAADSQHIAAEFVSRFFYDRPGLPAIAMTTDSSMLTAIGNDYGFDKLFARQLQAQSRLGDIFIGISTSGNSLNIIKAIEVAKEEGVTSVVLCGSGGKLKDLADIAICVPDSVTPYIQECHICIGHMICAIVEAKIFPKEKL</sequence>
<dbReference type="GO" id="GO:0008968">
    <property type="term" value="F:D-sedoheptulose 7-phosphate isomerase activity"/>
    <property type="evidence" value="ECO:0007669"/>
    <property type="project" value="UniProtKB-UniRule"/>
</dbReference>
<comment type="similarity">
    <text evidence="4 10">Belongs to the SIS family. GmhA subfamily.</text>
</comment>
<feature type="binding site" evidence="10">
    <location>
        <begin position="95"/>
        <end position="96"/>
    </location>
    <ligand>
        <name>substrate</name>
    </ligand>
</feature>
<feature type="binding site" evidence="10">
    <location>
        <position position="172"/>
    </location>
    <ligand>
        <name>substrate</name>
    </ligand>
</feature>
<dbReference type="OMA" id="TAHSNDY"/>
<keyword evidence="8 10" id="KW-0413">Isomerase</keyword>
<dbReference type="GO" id="GO:2001061">
    <property type="term" value="P:D-glycero-D-manno-heptose 7-phosphate biosynthetic process"/>
    <property type="evidence" value="ECO:0007669"/>
    <property type="project" value="UniProtKB-UniPathway"/>
</dbReference>
<feature type="binding site" evidence="10">
    <location>
        <position position="180"/>
    </location>
    <ligand>
        <name>Zn(2+)</name>
        <dbReference type="ChEBI" id="CHEBI:29105"/>
    </ligand>
</feature>
<dbReference type="SUPFAM" id="SSF53697">
    <property type="entry name" value="SIS domain"/>
    <property type="match status" value="1"/>
</dbReference>
<dbReference type="InterPro" id="IPR004515">
    <property type="entry name" value="Phosphoheptose_Isoase"/>
</dbReference>
<comment type="function">
    <text evidence="2 10">Catalyzes the isomerization of sedoheptulose 7-phosphate in D-glycero-D-manno-heptose 7-phosphate.</text>
</comment>
<dbReference type="EC" id="5.3.1.28" evidence="10"/>
<gene>
    <name evidence="10" type="primary">gmhA</name>
    <name evidence="11" type="ORF">GPY51_07135</name>
</gene>
<dbReference type="Proteomes" id="UP000479300">
    <property type="component" value="Unassembled WGS sequence"/>
</dbReference>
<dbReference type="CDD" id="cd05006">
    <property type="entry name" value="SIS_GmhA"/>
    <property type="match status" value="1"/>
</dbReference>
<comment type="subunit">
    <text evidence="10">Homotetramer.</text>
</comment>
<evidence type="ECO:0000256" key="2">
    <source>
        <dbReference type="ARBA" id="ARBA00003172"/>
    </source>
</evidence>
<dbReference type="GeneID" id="48851055"/>
<keyword evidence="6 10" id="KW-0479">Metal-binding</keyword>
<organism evidence="11 12">
    <name type="scientific">Photorhabdus laumondii subsp. laumondii</name>
    <name type="common">Photorhabdus luminescens subsp. laumondii</name>
    <dbReference type="NCBI Taxonomy" id="141679"/>
    <lineage>
        <taxon>Bacteria</taxon>
        <taxon>Pseudomonadati</taxon>
        <taxon>Pseudomonadota</taxon>
        <taxon>Gammaproteobacteria</taxon>
        <taxon>Enterobacterales</taxon>
        <taxon>Morganellaceae</taxon>
        <taxon>Photorhabdus</taxon>
    </lineage>
</organism>
<feature type="binding site" evidence="10">
    <location>
        <position position="126"/>
    </location>
    <ligand>
        <name>substrate</name>
    </ligand>
</feature>
<comment type="miscellaneous">
    <text evidence="10">The reaction produces a racemic mixture of D-glycero-alpha-D-manno-heptose 7-phosphate and D-glycero-beta-D-manno-heptose 7-phosphate.</text>
</comment>
<comment type="pathway">
    <text evidence="10">Carbohydrate biosynthesis; D-glycero-D-manno-heptose 7-phosphate biosynthesis; D-glycero-alpha-D-manno-heptose 7-phosphate and D-glycero-beta-D-manno-heptose 7-phosphate from sedoheptulose 7-phosphate: step 1/1.</text>
</comment>
<evidence type="ECO:0000256" key="10">
    <source>
        <dbReference type="HAMAP-Rule" id="MF_00067"/>
    </source>
</evidence>
<dbReference type="InterPro" id="IPR046348">
    <property type="entry name" value="SIS_dom_sf"/>
</dbReference>
<feature type="binding site" evidence="10">
    <location>
        <position position="66"/>
    </location>
    <ligand>
        <name>Zn(2+)</name>
        <dbReference type="ChEBI" id="CHEBI:29105"/>
    </ligand>
</feature>
<evidence type="ECO:0000313" key="12">
    <source>
        <dbReference type="Proteomes" id="UP000479300"/>
    </source>
</evidence>
<proteinExistence type="inferred from homology"/>
<evidence type="ECO:0000256" key="9">
    <source>
        <dbReference type="ARBA" id="ARBA00023277"/>
    </source>
</evidence>
<dbReference type="GO" id="GO:0097367">
    <property type="term" value="F:carbohydrate derivative binding"/>
    <property type="evidence" value="ECO:0007669"/>
    <property type="project" value="InterPro"/>
</dbReference>
<dbReference type="PANTHER" id="PTHR30390">
    <property type="entry name" value="SEDOHEPTULOSE 7-PHOSPHATE ISOMERASE / DNAA INITIATOR-ASSOCIATING FACTOR FOR REPLICATION INITIATION"/>
    <property type="match status" value="1"/>
</dbReference>
<name>A0A6L9JLN3_PHOLM</name>
<dbReference type="EMBL" id="WSFA01000012">
    <property type="protein sequence ID" value="NDL38560.1"/>
    <property type="molecule type" value="Genomic_DNA"/>
</dbReference>
<dbReference type="InterPro" id="IPR001347">
    <property type="entry name" value="SIS_dom"/>
</dbReference>
<feature type="binding site" evidence="10">
    <location>
        <position position="172"/>
    </location>
    <ligand>
        <name>Zn(2+)</name>
        <dbReference type="ChEBI" id="CHEBI:29105"/>
    </ligand>
</feature>
<dbReference type="AlphaFoldDB" id="A0A6L9JLN3"/>
<comment type="caution">
    <text evidence="11">The sequence shown here is derived from an EMBL/GenBank/DDBJ whole genome shotgun (WGS) entry which is preliminary data.</text>
</comment>
<evidence type="ECO:0000256" key="3">
    <source>
        <dbReference type="ARBA" id="ARBA00004496"/>
    </source>
</evidence>
<dbReference type="Gene3D" id="3.40.50.10490">
    <property type="entry name" value="Glucose-6-phosphate isomerase like protein, domain 1"/>
    <property type="match status" value="1"/>
</dbReference>
<evidence type="ECO:0000256" key="6">
    <source>
        <dbReference type="ARBA" id="ARBA00022723"/>
    </source>
</evidence>
<dbReference type="GO" id="GO:0005975">
    <property type="term" value="P:carbohydrate metabolic process"/>
    <property type="evidence" value="ECO:0007669"/>
    <property type="project" value="UniProtKB-UniRule"/>
</dbReference>